<dbReference type="OrthoDB" id="8444640at2759"/>
<keyword evidence="2" id="KW-1185">Reference proteome</keyword>
<reference evidence="1 2" key="1">
    <citation type="submission" date="2020-03" db="EMBL/GenBank/DDBJ databases">
        <title>Dissostichus mawsoni Genome sequencing and assembly.</title>
        <authorList>
            <person name="Park H."/>
        </authorList>
    </citation>
    <scope>NUCLEOTIDE SEQUENCE [LARGE SCALE GENOMIC DNA]</scope>
    <source>
        <strain evidence="1">DM0001</strain>
        <tissue evidence="1">Muscle</tissue>
    </source>
</reference>
<name>A0A7J5XLJ0_DISMA</name>
<dbReference type="Proteomes" id="UP000518266">
    <property type="component" value="Unassembled WGS sequence"/>
</dbReference>
<gene>
    <name evidence="1" type="ORF">F7725_009712</name>
</gene>
<accession>A0A7J5XLJ0</accession>
<evidence type="ECO:0000313" key="2">
    <source>
        <dbReference type="Proteomes" id="UP000518266"/>
    </source>
</evidence>
<dbReference type="EMBL" id="JAAKFY010000022">
    <property type="protein sequence ID" value="KAF3837944.1"/>
    <property type="molecule type" value="Genomic_DNA"/>
</dbReference>
<sequence length="257" mass="29790">MGQRFASSYANISEWEQKAMTKCTLLPFLYLCYLNDIIGIWPHPITSFPQFLDTLNNHLHSIKLNHNIHAEEISFLDTYQQHPQENKIHVHSSINPAPFTSPQTYSHRGYSKRFLRTIKNTTLASFAPARSTNFHLSKSLHNLLIQSSHNPHLKQIVQPTLPQKKSHSKYTQWSSLPCPRIFYPTHRKCHHHLHHLQKTLHWREWTFQTHPTQATPVCTILGRLTTPLVSHLQQHPHYHLVVSGLEANDDGPSGRGR</sequence>
<protein>
    <submittedName>
        <fullName evidence="1">Uncharacterized protein</fullName>
    </submittedName>
</protein>
<feature type="non-terminal residue" evidence="1">
    <location>
        <position position="1"/>
    </location>
</feature>
<evidence type="ECO:0000313" key="1">
    <source>
        <dbReference type="EMBL" id="KAF3837944.1"/>
    </source>
</evidence>
<dbReference type="PANTHER" id="PTHR21301:SF10">
    <property type="entry name" value="REVERSE TRANSCRIPTASE DOMAIN-CONTAINING PROTEIN"/>
    <property type="match status" value="1"/>
</dbReference>
<organism evidence="1 2">
    <name type="scientific">Dissostichus mawsoni</name>
    <name type="common">Antarctic cod</name>
    <dbReference type="NCBI Taxonomy" id="36200"/>
    <lineage>
        <taxon>Eukaryota</taxon>
        <taxon>Metazoa</taxon>
        <taxon>Chordata</taxon>
        <taxon>Craniata</taxon>
        <taxon>Vertebrata</taxon>
        <taxon>Euteleostomi</taxon>
        <taxon>Actinopterygii</taxon>
        <taxon>Neopterygii</taxon>
        <taxon>Teleostei</taxon>
        <taxon>Neoteleostei</taxon>
        <taxon>Acanthomorphata</taxon>
        <taxon>Eupercaria</taxon>
        <taxon>Perciformes</taxon>
        <taxon>Notothenioidei</taxon>
        <taxon>Nototheniidae</taxon>
        <taxon>Dissostichus</taxon>
    </lineage>
</organism>
<comment type="caution">
    <text evidence="1">The sequence shown here is derived from an EMBL/GenBank/DDBJ whole genome shotgun (WGS) entry which is preliminary data.</text>
</comment>
<proteinExistence type="predicted"/>
<dbReference type="AlphaFoldDB" id="A0A7J5XLJ0"/>
<dbReference type="PANTHER" id="PTHR21301">
    <property type="entry name" value="REVERSE TRANSCRIPTASE"/>
    <property type="match status" value="1"/>
</dbReference>